<protein>
    <submittedName>
        <fullName evidence="3">LIPOPROTEIN</fullName>
    </submittedName>
</protein>
<dbReference type="PROSITE" id="PS51257">
    <property type="entry name" value="PROKAR_LIPOPROTEIN"/>
    <property type="match status" value="1"/>
</dbReference>
<dbReference type="AlphaFoldDB" id="Q98Q88"/>
<dbReference type="Gene3D" id="2.70.70.10">
    <property type="entry name" value="Glucose Permease (Domain IIA)"/>
    <property type="match status" value="1"/>
</dbReference>
<dbReference type="EMBL" id="AL445564">
    <property type="protein sequence ID" value="CAC13651.1"/>
    <property type="molecule type" value="Genomic_DNA"/>
</dbReference>
<dbReference type="InterPro" id="IPR011055">
    <property type="entry name" value="Dup_hybrid_motif"/>
</dbReference>
<reference evidence="3 4" key="1">
    <citation type="journal article" date="2001" name="Nucleic Acids Res.">
        <title>The complete genome sequence of the murine respiratory pathogen Mycoplasma pulmonis.</title>
        <authorList>
            <person name="Chambaud I."/>
            <person name="Heilig R."/>
            <person name="Ferris S."/>
            <person name="Barbe V."/>
            <person name="Samson D."/>
            <person name="Galisson F."/>
            <person name="Moszer I."/>
            <person name="Dybvig K."/>
            <person name="Wroblewski H."/>
            <person name="Viari A."/>
            <person name="Rocha E.P.C."/>
            <person name="Blanchard A."/>
        </authorList>
    </citation>
    <scope>NUCLEOTIDE SEQUENCE [LARGE SCALE GENOMIC DNA]</scope>
    <source>
        <strain evidence="3 4">UAB CTIP</strain>
    </source>
</reference>
<keyword evidence="2" id="KW-0732">Signal</keyword>
<dbReference type="Proteomes" id="UP000000528">
    <property type="component" value="Chromosome"/>
</dbReference>
<dbReference type="STRING" id="272635.gene:17577079"/>
<evidence type="ECO:0000256" key="2">
    <source>
        <dbReference type="SAM" id="SignalP"/>
    </source>
</evidence>
<name>Q98Q88_MYCPU</name>
<dbReference type="KEGG" id="mpu:MYPU_4780"/>
<keyword evidence="4" id="KW-1185">Reference proteome</keyword>
<feature type="chain" id="PRO_5004322451" evidence="2">
    <location>
        <begin position="21"/>
        <end position="750"/>
    </location>
</feature>
<feature type="signal peptide" evidence="2">
    <location>
        <begin position="1"/>
        <end position="20"/>
    </location>
</feature>
<evidence type="ECO:0000256" key="1">
    <source>
        <dbReference type="SAM" id="MobiDB-lite"/>
    </source>
</evidence>
<accession>Q98Q88</accession>
<evidence type="ECO:0000313" key="3">
    <source>
        <dbReference type="EMBL" id="CAC13651.1"/>
    </source>
</evidence>
<gene>
    <name evidence="3" type="ordered locus">MYPU_4780</name>
</gene>
<evidence type="ECO:0000313" key="4">
    <source>
        <dbReference type="Proteomes" id="UP000000528"/>
    </source>
</evidence>
<dbReference type="CDD" id="cd12797">
    <property type="entry name" value="M23_peptidase"/>
    <property type="match status" value="1"/>
</dbReference>
<sequence length="750" mass="86326">MKLLSIGTVLPLVASFGVVACSIPTEKENQKNTDTSQSTNPSNTAETNSSSNNLTSPIKAHKQLAIDYNKSAYQLNKFLELNLDKHLKVEIENNFDISNVLAKNFNKNQQWKRLKLNTNDLKLESVQKIIQDNKIDLKKFDFKIDYMSLHVDPYDSRKVNFNINVKVSDQKNDVKLFSLHKLKREHTGFKEDDSNNINYSQEFEKYFETKKPSATLKSEKSDVSFTQLVKDFKSLEDDDFSKLLEKRKTFIKEYVDLVNFENEQDNVSFLINKVELDQEKLNSLKLTFRLIRKTNEVIKNVITKEKEAIYASKELTLTLSKEQASSLKDEDKQKFVELNVKLRAYDYSSAHNFDFENMEDSLSKVIVDSTHEKIKYHVLDVTKNDQYTRSWKVKIISISEDPKFDKIEFVKNFEVPNRGYIFASELQDKNINYLMDLGELKYDQLTEISPALRERLQSPIVSGGWLDDRSIYSTSKASDKNTKDIHLGEDILIEQNKEVIAPFDGKIIASYYAPSPYQAYGLGVITVLEVMKKDLVGQIDQSVIDNQLAETDRIYIAFMHLNPSYLENYGKLVEVQSSTAAIEITPATPKTVKKGEVIGLVGEFKNNGGWMPHVHIEVSLGSTNPYSLEGIKAKRSWSSSIHNNDRKNSYNPLKTQKDPKGTIKPIGVTRRLLNKGQEQVDPITLEPIKNSNDGLKNPDRRYFLDDYHAYERWGLLNPNLFFRFNDESALRFNIFDNDPNVKEIEPQYSE</sequence>
<dbReference type="HOGENOM" id="CLU_367540_0_0_14"/>
<proteinExistence type="predicted"/>
<dbReference type="PIR" id="F90571">
    <property type="entry name" value="F90571"/>
</dbReference>
<dbReference type="NCBIfam" id="NF045981">
    <property type="entry name" value="MSC0775_fam_LP"/>
    <property type="match status" value="1"/>
</dbReference>
<dbReference type="eggNOG" id="COG0739">
    <property type="taxonomic scope" value="Bacteria"/>
</dbReference>
<feature type="region of interest" description="Disordered" evidence="1">
    <location>
        <begin position="27"/>
        <end position="55"/>
    </location>
</feature>
<organism evidence="4">
    <name type="scientific">Mycoplasmopsis pulmonis (strain UAB CTIP)</name>
    <name type="common">Mycoplasma pulmonis</name>
    <dbReference type="NCBI Taxonomy" id="272635"/>
    <lineage>
        <taxon>Bacteria</taxon>
        <taxon>Bacillati</taxon>
        <taxon>Mycoplasmatota</taxon>
        <taxon>Mycoplasmoidales</taxon>
        <taxon>Metamycoplasmataceae</taxon>
        <taxon>Mycoplasmopsis</taxon>
    </lineage>
</organism>
<feature type="compositionally biased region" description="Low complexity" evidence="1">
    <location>
        <begin position="38"/>
        <end position="55"/>
    </location>
</feature>
<keyword evidence="3" id="KW-0449">Lipoprotein</keyword>